<keyword evidence="1" id="KW-0479">Metal-binding</keyword>
<evidence type="ECO:0000256" key="3">
    <source>
        <dbReference type="ARBA" id="ARBA00022837"/>
    </source>
</evidence>
<dbReference type="GO" id="GO:0005509">
    <property type="term" value="F:calcium ion binding"/>
    <property type="evidence" value="ECO:0007669"/>
    <property type="project" value="InterPro"/>
</dbReference>
<proteinExistence type="predicted"/>
<dbReference type="InterPro" id="IPR018247">
    <property type="entry name" value="EF_Hand_1_Ca_BS"/>
</dbReference>
<dbReference type="CTD" id="84698"/>
<feature type="domain" description="EF-hand" evidence="5">
    <location>
        <begin position="426"/>
        <end position="461"/>
    </location>
</feature>
<dbReference type="InterPro" id="IPR057461">
    <property type="entry name" value="CAYP2_PH"/>
</dbReference>
<evidence type="ECO:0000256" key="1">
    <source>
        <dbReference type="ARBA" id="ARBA00022723"/>
    </source>
</evidence>
<dbReference type="InterPro" id="IPR011992">
    <property type="entry name" value="EF-hand-dom_pair"/>
</dbReference>
<dbReference type="Ensembl" id="ENSPKIT00000025032.1">
    <property type="protein sequence ID" value="ENSPKIP00000001121.1"/>
    <property type="gene ID" value="ENSPKIG00000019532.1"/>
</dbReference>
<dbReference type="KEGG" id="pki:111856662"/>
<reference evidence="6" key="1">
    <citation type="submission" date="2025-08" db="UniProtKB">
        <authorList>
            <consortium name="Ensembl"/>
        </authorList>
    </citation>
    <scope>IDENTIFICATION</scope>
</reference>
<dbReference type="PANTHER" id="PTHR34524:SF3">
    <property type="entry name" value="CALCYPHOSIN-2"/>
    <property type="match status" value="1"/>
</dbReference>
<dbReference type="InterPro" id="IPR002048">
    <property type="entry name" value="EF_hand_dom"/>
</dbReference>
<evidence type="ECO:0000256" key="2">
    <source>
        <dbReference type="ARBA" id="ARBA00022737"/>
    </source>
</evidence>
<dbReference type="GeneTree" id="ENSGT00940000159670"/>
<evidence type="ECO:0000259" key="5">
    <source>
        <dbReference type="PROSITE" id="PS50222"/>
    </source>
</evidence>
<dbReference type="Gene3D" id="1.10.238.10">
    <property type="entry name" value="EF-hand"/>
    <property type="match status" value="2"/>
</dbReference>
<keyword evidence="3" id="KW-0106">Calcium</keyword>
<accession>A0A3B3Q6T7</accession>
<dbReference type="OrthoDB" id="6280085at2759"/>
<dbReference type="PROSITE" id="PS50222">
    <property type="entry name" value="EF_HAND_2"/>
    <property type="match status" value="1"/>
</dbReference>
<dbReference type="PROSITE" id="PS00018">
    <property type="entry name" value="EF_HAND_1"/>
    <property type="match status" value="1"/>
</dbReference>
<feature type="region of interest" description="Disordered" evidence="4">
    <location>
        <begin position="1"/>
        <end position="29"/>
    </location>
</feature>
<dbReference type="GeneID" id="111856662"/>
<dbReference type="CDD" id="cd00051">
    <property type="entry name" value="EFh"/>
    <property type="match status" value="1"/>
</dbReference>
<dbReference type="InterPro" id="IPR051581">
    <property type="entry name" value="Ca-bind"/>
</dbReference>
<dbReference type="STRING" id="1676925.ENSPKIP00000001121"/>
<dbReference type="RefSeq" id="XP_023692568.1">
    <property type="nucleotide sequence ID" value="XM_023836800.2"/>
</dbReference>
<evidence type="ECO:0000256" key="4">
    <source>
        <dbReference type="SAM" id="MobiDB-lite"/>
    </source>
</evidence>
<organism evidence="6 7">
    <name type="scientific">Paramormyrops kingsleyae</name>
    <dbReference type="NCBI Taxonomy" id="1676925"/>
    <lineage>
        <taxon>Eukaryota</taxon>
        <taxon>Metazoa</taxon>
        <taxon>Chordata</taxon>
        <taxon>Craniata</taxon>
        <taxon>Vertebrata</taxon>
        <taxon>Euteleostomi</taxon>
        <taxon>Actinopterygii</taxon>
        <taxon>Neopterygii</taxon>
        <taxon>Teleostei</taxon>
        <taxon>Osteoglossocephala</taxon>
        <taxon>Osteoglossomorpha</taxon>
        <taxon>Osteoglossiformes</taxon>
        <taxon>Mormyridae</taxon>
        <taxon>Paramormyrops</taxon>
    </lineage>
</organism>
<reference evidence="6" key="2">
    <citation type="submission" date="2025-09" db="UniProtKB">
        <authorList>
            <consortium name="Ensembl"/>
        </authorList>
    </citation>
    <scope>IDENTIFICATION</scope>
</reference>
<dbReference type="SUPFAM" id="SSF47473">
    <property type="entry name" value="EF-hand"/>
    <property type="match status" value="1"/>
</dbReference>
<name>A0A3B3Q6T7_9TELE</name>
<dbReference type="Pfam" id="PF13499">
    <property type="entry name" value="EF-hand_7"/>
    <property type="match status" value="1"/>
</dbReference>
<feature type="compositionally biased region" description="Basic and acidic residues" evidence="4">
    <location>
        <begin position="1"/>
        <end position="16"/>
    </location>
</feature>
<keyword evidence="2" id="KW-0677">Repeat</keyword>
<dbReference type="PANTHER" id="PTHR34524">
    <property type="entry name" value="CALCYPHOSIN"/>
    <property type="match status" value="1"/>
</dbReference>
<dbReference type="Pfam" id="PF25348">
    <property type="entry name" value="PH_CAYP2"/>
    <property type="match status" value="1"/>
</dbReference>
<keyword evidence="7" id="KW-1185">Reference proteome</keyword>
<dbReference type="AlphaFoldDB" id="A0A3B3Q6T7"/>
<sequence length="559" mass="63727">MDLKKISVTSRRESISPRKTGGNGKPAVICSRPDEVPALNLHELFEDEDVTYNPACHISPPDSSSALSWSPPASIPRYQSSPWGEEMMVPSDLPPPSERYRMRYERHEAELKESWKPDSQREISRRGTATAEPPWGLAVCADDRGVEEEEALGQQCYFTMQPSMRKMEEEDVAMEKRTQAVVEQVMVDQLSRAVISDPDQNSSALERIPSAAFGYVPLRFKKRTLHETKVKTSSTMTEHLLSNKLRFVARLLSRNGRDASRELVGFFFTYDDTLTIYEYRHFGKNRTNALPFIPKGSYRHQCGRRKGSPYSIHDICVGASLLFSTSGQNLPECVRQRPWLWVRITDVDELTKNKLLCSVGDGKQDELEDRNTLKVIQGRVREKLKERGIRTLVSLGQHLQMKERNGDGLLTRDEAWRVLEEYRLSLSDKELDDIWRILDEDGDGCVDCSEFIRGVIGEMNEFRKSFVRKAYMKLDPTKSGHVLMTDIEKFYCTKGHPKVISGEATEEELHAGFMETLQCACTDLKTLSYGTFEDYYEGLSIKIADDLDFASVLKSSWGI</sequence>
<protein>
    <submittedName>
        <fullName evidence="6">Calcyphosine 2</fullName>
    </submittedName>
</protein>
<evidence type="ECO:0000313" key="7">
    <source>
        <dbReference type="Proteomes" id="UP000261540"/>
    </source>
</evidence>
<evidence type="ECO:0000313" key="6">
    <source>
        <dbReference type="Ensembl" id="ENSPKIP00000001121.1"/>
    </source>
</evidence>
<dbReference type="Proteomes" id="UP000261540">
    <property type="component" value="Unplaced"/>
</dbReference>